<name>A0A150P9B0_SORCE</name>
<dbReference type="Proteomes" id="UP000075420">
    <property type="component" value="Unassembled WGS sequence"/>
</dbReference>
<dbReference type="AlphaFoldDB" id="A0A150P9B0"/>
<organism evidence="1 2">
    <name type="scientific">Sorangium cellulosum</name>
    <name type="common">Polyangium cellulosum</name>
    <dbReference type="NCBI Taxonomy" id="56"/>
    <lineage>
        <taxon>Bacteria</taxon>
        <taxon>Pseudomonadati</taxon>
        <taxon>Myxococcota</taxon>
        <taxon>Polyangia</taxon>
        <taxon>Polyangiales</taxon>
        <taxon>Polyangiaceae</taxon>
        <taxon>Sorangium</taxon>
    </lineage>
</organism>
<evidence type="ECO:0000313" key="1">
    <source>
        <dbReference type="EMBL" id="KYF52279.1"/>
    </source>
</evidence>
<gene>
    <name evidence="1" type="ORF">BE08_27045</name>
</gene>
<sequence length="131" mass="14305">MNAEARRRRGDPRGVVIVSDHAETLDGLQDYLQRAGVTAHVTRHLRAAALDSADIAAVVLFPDEYPLAEVEATVARLLRERPSVLPVLVTRNPRQFGALVSAAGARDVPAIIPKPAWGWTILDLIRARTEV</sequence>
<proteinExistence type="predicted"/>
<evidence type="ECO:0008006" key="3">
    <source>
        <dbReference type="Google" id="ProtNLM"/>
    </source>
</evidence>
<evidence type="ECO:0000313" key="2">
    <source>
        <dbReference type="Proteomes" id="UP000075420"/>
    </source>
</evidence>
<dbReference type="EMBL" id="JELY01002526">
    <property type="protein sequence ID" value="KYF52279.1"/>
    <property type="molecule type" value="Genomic_DNA"/>
</dbReference>
<reference evidence="1 2" key="1">
    <citation type="submission" date="2014-02" db="EMBL/GenBank/DDBJ databases">
        <title>The small core and large imbalanced accessory genome model reveals a collaborative survival strategy of Sorangium cellulosum strains in nature.</title>
        <authorList>
            <person name="Han K."/>
            <person name="Peng R."/>
            <person name="Blom J."/>
            <person name="Li Y.-Z."/>
        </authorList>
    </citation>
    <scope>NUCLEOTIDE SEQUENCE [LARGE SCALE GENOMIC DNA]</scope>
    <source>
        <strain evidence="1 2">So0157-25</strain>
    </source>
</reference>
<comment type="caution">
    <text evidence="1">The sequence shown here is derived from an EMBL/GenBank/DDBJ whole genome shotgun (WGS) entry which is preliminary data.</text>
</comment>
<accession>A0A150P9B0</accession>
<protein>
    <recommendedName>
        <fullName evidence="3">Response regulatory domain-containing protein</fullName>
    </recommendedName>
</protein>